<feature type="region of interest" description="Disordered" evidence="1">
    <location>
        <begin position="110"/>
        <end position="139"/>
    </location>
</feature>
<gene>
    <name evidence="2" type="ORF">PFISCL1PPCAC_14657</name>
</gene>
<dbReference type="SUPFAM" id="SSF49313">
    <property type="entry name" value="Cadherin-like"/>
    <property type="match status" value="1"/>
</dbReference>
<sequence>LIPFIISATSLSVPLSSKMNTQRFTSAEYRFHVEKDARVGTVIGTVKVDGLDWNTVLEYMVGDERVVRVDERTGEVSLTGPVIPSPYHTPVIAFKDGRIISEAQLVIEYSSPSSSSPSVPTTPSTVAISTKRTSRPSSH</sequence>
<name>A0AAV5VV15_9BILA</name>
<evidence type="ECO:0000313" key="2">
    <source>
        <dbReference type="EMBL" id="GMT23360.1"/>
    </source>
</evidence>
<feature type="compositionally biased region" description="Low complexity" evidence="1">
    <location>
        <begin position="110"/>
        <end position="126"/>
    </location>
</feature>
<dbReference type="EMBL" id="BTSY01000004">
    <property type="protein sequence ID" value="GMT23360.1"/>
    <property type="molecule type" value="Genomic_DNA"/>
</dbReference>
<dbReference type="GO" id="GO:0016020">
    <property type="term" value="C:membrane"/>
    <property type="evidence" value="ECO:0007669"/>
    <property type="project" value="InterPro"/>
</dbReference>
<proteinExistence type="predicted"/>
<dbReference type="Proteomes" id="UP001432322">
    <property type="component" value="Unassembled WGS sequence"/>
</dbReference>
<organism evidence="2 3">
    <name type="scientific">Pristionchus fissidentatus</name>
    <dbReference type="NCBI Taxonomy" id="1538716"/>
    <lineage>
        <taxon>Eukaryota</taxon>
        <taxon>Metazoa</taxon>
        <taxon>Ecdysozoa</taxon>
        <taxon>Nematoda</taxon>
        <taxon>Chromadorea</taxon>
        <taxon>Rhabditida</taxon>
        <taxon>Rhabditina</taxon>
        <taxon>Diplogasteromorpha</taxon>
        <taxon>Diplogasteroidea</taxon>
        <taxon>Neodiplogasteridae</taxon>
        <taxon>Pristionchus</taxon>
    </lineage>
</organism>
<accession>A0AAV5VV15</accession>
<comment type="caution">
    <text evidence="2">The sequence shown here is derived from an EMBL/GenBank/DDBJ whole genome shotgun (WGS) entry which is preliminary data.</text>
</comment>
<dbReference type="Gene3D" id="2.60.40.60">
    <property type="entry name" value="Cadherins"/>
    <property type="match status" value="1"/>
</dbReference>
<keyword evidence="3" id="KW-1185">Reference proteome</keyword>
<feature type="non-terminal residue" evidence="2">
    <location>
        <position position="1"/>
    </location>
</feature>
<dbReference type="InterPro" id="IPR015919">
    <property type="entry name" value="Cadherin-like_sf"/>
</dbReference>
<reference evidence="2" key="1">
    <citation type="submission" date="2023-10" db="EMBL/GenBank/DDBJ databases">
        <title>Genome assembly of Pristionchus species.</title>
        <authorList>
            <person name="Yoshida K."/>
            <person name="Sommer R.J."/>
        </authorList>
    </citation>
    <scope>NUCLEOTIDE SEQUENCE</scope>
    <source>
        <strain evidence="2">RS5133</strain>
    </source>
</reference>
<evidence type="ECO:0000313" key="3">
    <source>
        <dbReference type="Proteomes" id="UP001432322"/>
    </source>
</evidence>
<feature type="non-terminal residue" evidence="2">
    <location>
        <position position="139"/>
    </location>
</feature>
<dbReference type="GO" id="GO:0005509">
    <property type="term" value="F:calcium ion binding"/>
    <property type="evidence" value="ECO:0007669"/>
    <property type="project" value="InterPro"/>
</dbReference>
<dbReference type="AlphaFoldDB" id="A0AAV5VV15"/>
<protein>
    <submittedName>
        <fullName evidence="2">Uncharacterized protein</fullName>
    </submittedName>
</protein>
<evidence type="ECO:0000256" key="1">
    <source>
        <dbReference type="SAM" id="MobiDB-lite"/>
    </source>
</evidence>